<dbReference type="GO" id="GO:0019556">
    <property type="term" value="P:L-histidine catabolic process to glutamate and formamide"/>
    <property type="evidence" value="ECO:0007669"/>
    <property type="project" value="UniProtKB-UniRule"/>
</dbReference>
<evidence type="ECO:0000256" key="8">
    <source>
        <dbReference type="PROSITE-ProRule" id="PRU00742"/>
    </source>
</evidence>
<feature type="binding site" evidence="7">
    <location>
        <position position="245"/>
    </location>
    <ligand>
        <name>Mn(2+)</name>
        <dbReference type="ChEBI" id="CHEBI:29035"/>
        <label>1</label>
    </ligand>
</feature>
<comment type="caution">
    <text evidence="9">The sequence shown here is derived from an EMBL/GenBank/DDBJ whole genome shotgun (WGS) entry which is preliminary data.</text>
</comment>
<dbReference type="PANTHER" id="PTHR11358:SF35">
    <property type="entry name" value="FORMIMIDOYLGLUTAMASE"/>
    <property type="match status" value="1"/>
</dbReference>
<keyword evidence="4 5" id="KW-0464">Manganese</keyword>
<feature type="binding site" evidence="5 7">
    <location>
        <position position="155"/>
    </location>
    <ligand>
        <name>Mn(2+)</name>
        <dbReference type="ChEBI" id="CHEBI:29035"/>
        <label>1</label>
    </ligand>
</feature>
<feature type="binding site" evidence="5 7">
    <location>
        <position position="130"/>
    </location>
    <ligand>
        <name>Mn(2+)</name>
        <dbReference type="ChEBI" id="CHEBI:29035"/>
        <label>1</label>
    </ligand>
</feature>
<dbReference type="GO" id="GO:0050415">
    <property type="term" value="F:formimidoylglutamase activity"/>
    <property type="evidence" value="ECO:0007669"/>
    <property type="project" value="UniProtKB-UniRule"/>
</dbReference>
<dbReference type="HAMAP" id="MF_00737">
    <property type="entry name" value="Formimidoylglutam"/>
    <property type="match status" value="1"/>
</dbReference>
<name>A0A504JN90_9FLAO</name>
<feature type="binding site" evidence="5">
    <location>
        <position position="155"/>
    </location>
    <ligand>
        <name>Mn(2+)</name>
        <dbReference type="ChEBI" id="CHEBI:29035"/>
        <label>2</label>
    </ligand>
</feature>
<dbReference type="PROSITE" id="PS51409">
    <property type="entry name" value="ARGINASE_2"/>
    <property type="match status" value="1"/>
</dbReference>
<evidence type="ECO:0000256" key="6">
    <source>
        <dbReference type="NCBIfam" id="TIGR01227"/>
    </source>
</evidence>
<comment type="catalytic activity">
    <reaction evidence="5">
        <text>N-formimidoyl-L-glutamate + H2O = formamide + L-glutamate</text>
        <dbReference type="Rhea" id="RHEA:22492"/>
        <dbReference type="ChEBI" id="CHEBI:15377"/>
        <dbReference type="ChEBI" id="CHEBI:16397"/>
        <dbReference type="ChEBI" id="CHEBI:29985"/>
        <dbReference type="ChEBI" id="CHEBI:58928"/>
        <dbReference type="EC" id="3.5.3.8"/>
    </reaction>
</comment>
<protein>
    <recommendedName>
        <fullName evidence="5 6">Formimidoylglutamase</fullName>
        <ecNumber evidence="5 6">3.5.3.8</ecNumber>
    </recommendedName>
    <alternativeName>
        <fullName evidence="5">Formiminoglutamase</fullName>
    </alternativeName>
    <alternativeName>
        <fullName evidence="5">Formiminoglutamate hydrolase</fullName>
    </alternativeName>
</protein>
<dbReference type="CDD" id="cd09988">
    <property type="entry name" value="Formimidoylglutamase"/>
    <property type="match status" value="1"/>
</dbReference>
<evidence type="ECO:0000256" key="4">
    <source>
        <dbReference type="ARBA" id="ARBA00023211"/>
    </source>
</evidence>
<keyword evidence="2 5" id="KW-0378">Hydrolase</keyword>
<feature type="binding site" evidence="5">
    <location>
        <position position="243"/>
    </location>
    <ligand>
        <name>Mn(2+)</name>
        <dbReference type="ChEBI" id="CHEBI:29035"/>
        <label>2</label>
    </ligand>
</feature>
<dbReference type="EC" id="3.5.3.8" evidence="5 6"/>
<evidence type="ECO:0000313" key="10">
    <source>
        <dbReference type="Proteomes" id="UP000315540"/>
    </source>
</evidence>
<evidence type="ECO:0000256" key="3">
    <source>
        <dbReference type="ARBA" id="ARBA00022808"/>
    </source>
</evidence>
<dbReference type="NCBIfam" id="TIGR01227">
    <property type="entry name" value="hutG"/>
    <property type="match status" value="1"/>
</dbReference>
<evidence type="ECO:0000256" key="2">
    <source>
        <dbReference type="ARBA" id="ARBA00022801"/>
    </source>
</evidence>
<comment type="similarity">
    <text evidence="5 8">Belongs to the arginase family.</text>
</comment>
<dbReference type="UniPathway" id="UPA00379">
    <property type="reaction ID" value="UER00552"/>
</dbReference>
<accession>A0A504JN90</accession>
<dbReference type="RefSeq" id="WP_140589512.1">
    <property type="nucleotide sequence ID" value="NZ_VFWZ01000001.1"/>
</dbReference>
<comment type="function">
    <text evidence="5">Catalyzes the conversion of N-formimidoyl-L-glutamate to L-glutamate and formamide.</text>
</comment>
<keyword evidence="3 5" id="KW-0369">Histidine metabolism</keyword>
<feature type="binding site" evidence="5">
    <location>
        <position position="157"/>
    </location>
    <ligand>
        <name>Mn(2+)</name>
        <dbReference type="ChEBI" id="CHEBI:29035"/>
        <label>2</label>
    </ligand>
</feature>
<dbReference type="InterPro" id="IPR006035">
    <property type="entry name" value="Ureohydrolase"/>
</dbReference>
<keyword evidence="1 5" id="KW-0479">Metal-binding</keyword>
<comment type="pathway">
    <text evidence="5">Amino-acid degradation; L-histidine degradation into L-glutamate; L-glutamate from N-formimidoyl-L-glutamate (hydrolase route): step 1/1.</text>
</comment>
<gene>
    <name evidence="5 9" type="primary">hutG</name>
    <name evidence="9" type="ORF">FHK87_02810</name>
</gene>
<proteinExistence type="inferred from homology"/>
<dbReference type="OrthoDB" id="9788689at2"/>
<feature type="binding site" evidence="7">
    <location>
        <position position="157"/>
    </location>
    <ligand>
        <name>Mn(2+)</name>
        <dbReference type="ChEBI" id="CHEBI:29035"/>
        <label>1</label>
    </ligand>
</feature>
<dbReference type="GO" id="GO:0033389">
    <property type="term" value="P:putrescine biosynthetic process from arginine, via agmatine"/>
    <property type="evidence" value="ECO:0007669"/>
    <property type="project" value="TreeGrafter"/>
</dbReference>
<dbReference type="Gene3D" id="3.40.800.10">
    <property type="entry name" value="Ureohydrolase domain"/>
    <property type="match status" value="1"/>
</dbReference>
<dbReference type="PIRSF" id="PIRSF036979">
    <property type="entry name" value="Arginase"/>
    <property type="match status" value="1"/>
</dbReference>
<dbReference type="EMBL" id="VFWZ01000001">
    <property type="protein sequence ID" value="TPN89173.1"/>
    <property type="molecule type" value="Genomic_DNA"/>
</dbReference>
<dbReference type="GO" id="GO:0030145">
    <property type="term" value="F:manganese ion binding"/>
    <property type="evidence" value="ECO:0007669"/>
    <property type="project" value="UniProtKB-UniRule"/>
</dbReference>
<dbReference type="PANTHER" id="PTHR11358">
    <property type="entry name" value="ARGINASE/AGMATINASE"/>
    <property type="match status" value="1"/>
</dbReference>
<dbReference type="InterPro" id="IPR023696">
    <property type="entry name" value="Ureohydrolase_dom_sf"/>
</dbReference>
<feature type="binding site" evidence="5">
    <location>
        <position position="245"/>
    </location>
    <ligand>
        <name>Mn(2+)</name>
        <dbReference type="ChEBI" id="CHEBI:29035"/>
        <label>2</label>
    </ligand>
</feature>
<dbReference type="AlphaFoldDB" id="A0A504JN90"/>
<dbReference type="Proteomes" id="UP000315540">
    <property type="component" value="Unassembled WGS sequence"/>
</dbReference>
<reference evidence="9 10" key="1">
    <citation type="submission" date="2019-06" db="EMBL/GenBank/DDBJ databases">
        <authorList>
            <person name="Meng X."/>
        </authorList>
    </citation>
    <scope>NUCLEOTIDE SEQUENCE [LARGE SCALE GENOMIC DNA]</scope>
    <source>
        <strain evidence="9 10">M625</strain>
    </source>
</reference>
<evidence type="ECO:0000313" key="9">
    <source>
        <dbReference type="EMBL" id="TPN89173.1"/>
    </source>
</evidence>
<evidence type="ECO:0000256" key="5">
    <source>
        <dbReference type="HAMAP-Rule" id="MF_00737"/>
    </source>
</evidence>
<comment type="cofactor">
    <cofactor evidence="5 7">
        <name>Mn(2+)</name>
        <dbReference type="ChEBI" id="CHEBI:29035"/>
    </cofactor>
    <text evidence="5 7">Binds 2 manganese ions per subunit.</text>
</comment>
<evidence type="ECO:0000256" key="7">
    <source>
        <dbReference type="PIRSR" id="PIRSR036979-1"/>
    </source>
</evidence>
<dbReference type="Pfam" id="PF00491">
    <property type="entry name" value="Arginase"/>
    <property type="match status" value="1"/>
</dbReference>
<evidence type="ECO:0000256" key="1">
    <source>
        <dbReference type="ARBA" id="ARBA00022723"/>
    </source>
</evidence>
<feature type="binding site" evidence="5 7">
    <location>
        <position position="159"/>
    </location>
    <ligand>
        <name>Mn(2+)</name>
        <dbReference type="ChEBI" id="CHEBI:29035"/>
        <label>1</label>
    </ligand>
</feature>
<dbReference type="GO" id="GO:0019557">
    <property type="term" value="P:L-histidine catabolic process to glutamate and formate"/>
    <property type="evidence" value="ECO:0007669"/>
    <property type="project" value="UniProtKB-UniPathway"/>
</dbReference>
<dbReference type="InterPro" id="IPR005923">
    <property type="entry name" value="HutG"/>
</dbReference>
<sequence length="316" mass="35545">MNNYQKPDKDIWSGRSSEQQLYLHEKINCIDLKNEILPKKVKNSFAILGYACDTGVKRNNGRIGAKKGPENIRKMLAPLSNHFNSTTQIVDVGNIVCHDDHLEKTQLETSEYISYLIENTYFPIVLGGGHDLAYAHYNGLSKQYTDKTIGIINLDAHFDLRQLTGKGNSGTPFYQIAKENDSFYYCCLGIQKASNNKILFETAKDLKVTYLENTQFNIENRDIVFSTLDQFISSVDHIYLTIDLDGFSSAYAPGVSAPSPLGFSLDIVLETLEFICNSNKLISLDLVELNPIYDIDNVTARLAARLIYSIIEKITS</sequence>
<dbReference type="GO" id="GO:0008783">
    <property type="term" value="F:agmatinase activity"/>
    <property type="evidence" value="ECO:0007669"/>
    <property type="project" value="TreeGrafter"/>
</dbReference>
<dbReference type="SUPFAM" id="SSF52768">
    <property type="entry name" value="Arginase/deacetylase"/>
    <property type="match status" value="1"/>
</dbReference>
<organism evidence="9 10">
    <name type="scientific">Aquimarina algicola</name>
    <dbReference type="NCBI Taxonomy" id="2589995"/>
    <lineage>
        <taxon>Bacteria</taxon>
        <taxon>Pseudomonadati</taxon>
        <taxon>Bacteroidota</taxon>
        <taxon>Flavobacteriia</taxon>
        <taxon>Flavobacteriales</taxon>
        <taxon>Flavobacteriaceae</taxon>
        <taxon>Aquimarina</taxon>
    </lineage>
</organism>
<keyword evidence="10" id="KW-1185">Reference proteome</keyword>
<feature type="binding site" evidence="5 7">
    <location>
        <position position="243"/>
    </location>
    <ligand>
        <name>Mn(2+)</name>
        <dbReference type="ChEBI" id="CHEBI:29035"/>
        <label>1</label>
    </ligand>
</feature>